<accession>A0A6N8J0Q7</accession>
<protein>
    <submittedName>
        <fullName evidence="2">CAP domain-containing protein</fullName>
    </submittedName>
</protein>
<sequence>MSLLTNFPDLLFGLGLAAVTPGQAQQQAHPIRDDAAALVQAARQQCNPDAPALRTQPRLSEAARRLSRGVPLQTALDDSDYRARRSFQWTFKGYASPDAVAQALQQKHCSTLGNPELLDVGLQRNGNSYWLVAAAPFDPPAQGAAGAVAARVLTLVNQARTQPRRCGSQAFGAAPSLSLNEVLTRAAATHAESMARYGYMEHRGRDGSSPADRASRVGYDWRSIGENIAMGQTTPEKVMQDWLHSPEHCANIMEPRFTEMGLAYAVNKGSEGGIYWAQAFGLPKRATR</sequence>
<dbReference type="Pfam" id="PF00188">
    <property type="entry name" value="CAP"/>
    <property type="match status" value="1"/>
</dbReference>
<dbReference type="Gene3D" id="3.40.33.10">
    <property type="entry name" value="CAP"/>
    <property type="match status" value="1"/>
</dbReference>
<dbReference type="PANTHER" id="PTHR31157:SF1">
    <property type="entry name" value="SCP DOMAIN-CONTAINING PROTEIN"/>
    <property type="match status" value="1"/>
</dbReference>
<dbReference type="Proteomes" id="UP000469385">
    <property type="component" value="Unassembled WGS sequence"/>
</dbReference>
<dbReference type="AlphaFoldDB" id="A0A6N8J0Q7"/>
<dbReference type="RefSeq" id="WP_157400364.1">
    <property type="nucleotide sequence ID" value="NZ_WSEL01000009.1"/>
</dbReference>
<dbReference type="InterPro" id="IPR014044">
    <property type="entry name" value="CAP_dom"/>
</dbReference>
<dbReference type="InterPro" id="IPR035940">
    <property type="entry name" value="CAP_sf"/>
</dbReference>
<evidence type="ECO:0000313" key="2">
    <source>
        <dbReference type="EMBL" id="MVQ32402.1"/>
    </source>
</evidence>
<dbReference type="EMBL" id="WSEL01000009">
    <property type="protein sequence ID" value="MVQ32402.1"/>
    <property type="molecule type" value="Genomic_DNA"/>
</dbReference>
<keyword evidence="3" id="KW-1185">Reference proteome</keyword>
<proteinExistence type="predicted"/>
<evidence type="ECO:0000313" key="3">
    <source>
        <dbReference type="Proteomes" id="UP000469385"/>
    </source>
</evidence>
<dbReference type="CDD" id="cd05379">
    <property type="entry name" value="CAP_bacterial"/>
    <property type="match status" value="1"/>
</dbReference>
<organism evidence="2 3">
    <name type="scientific">Ramlibacter pinisoli</name>
    <dbReference type="NCBI Taxonomy" id="2682844"/>
    <lineage>
        <taxon>Bacteria</taxon>
        <taxon>Pseudomonadati</taxon>
        <taxon>Pseudomonadota</taxon>
        <taxon>Betaproteobacteria</taxon>
        <taxon>Burkholderiales</taxon>
        <taxon>Comamonadaceae</taxon>
        <taxon>Ramlibacter</taxon>
    </lineage>
</organism>
<comment type="caution">
    <text evidence="2">The sequence shown here is derived from an EMBL/GenBank/DDBJ whole genome shotgun (WGS) entry which is preliminary data.</text>
</comment>
<name>A0A6N8J0Q7_9BURK</name>
<gene>
    <name evidence="2" type="ORF">GON04_23305</name>
</gene>
<feature type="domain" description="SCP" evidence="1">
    <location>
        <begin position="153"/>
        <end position="280"/>
    </location>
</feature>
<evidence type="ECO:0000259" key="1">
    <source>
        <dbReference type="Pfam" id="PF00188"/>
    </source>
</evidence>
<reference evidence="2 3" key="1">
    <citation type="submission" date="2019-12" db="EMBL/GenBank/DDBJ databases">
        <authorList>
            <person name="Huq M.A."/>
        </authorList>
    </citation>
    <scope>NUCLEOTIDE SEQUENCE [LARGE SCALE GENOMIC DNA]</scope>
    <source>
        <strain evidence="2 3">MAH-25</strain>
    </source>
</reference>
<dbReference type="PANTHER" id="PTHR31157">
    <property type="entry name" value="SCP DOMAIN-CONTAINING PROTEIN"/>
    <property type="match status" value="1"/>
</dbReference>
<dbReference type="SUPFAM" id="SSF55797">
    <property type="entry name" value="PR-1-like"/>
    <property type="match status" value="1"/>
</dbReference>